<dbReference type="Gene3D" id="3.40.50.80">
    <property type="entry name" value="Nucleotide-binding domain of ferredoxin-NADP reductase (FNR) module"/>
    <property type="match status" value="1"/>
</dbReference>
<evidence type="ECO:0000256" key="5">
    <source>
        <dbReference type="ARBA" id="ARBA00022630"/>
    </source>
</evidence>
<dbReference type="GO" id="GO:0043020">
    <property type="term" value="C:NADPH oxidase complex"/>
    <property type="evidence" value="ECO:0007669"/>
    <property type="project" value="TreeGrafter"/>
</dbReference>
<dbReference type="PROSITE" id="PS50222">
    <property type="entry name" value="EF_HAND_2"/>
    <property type="match status" value="2"/>
</dbReference>
<feature type="transmembrane region" description="Helical" evidence="21">
    <location>
        <begin position="1159"/>
        <end position="1180"/>
    </location>
</feature>
<comment type="subcellular location">
    <subcellularLocation>
        <location evidence="1">Apical cell membrane</location>
        <topology evidence="1">Multi-pass membrane protein</topology>
    </subcellularLocation>
</comment>
<dbReference type="InterPro" id="IPR017927">
    <property type="entry name" value="FAD-bd_FR_type"/>
</dbReference>
<dbReference type="Pfam" id="PF03098">
    <property type="entry name" value="An_peroxidase"/>
    <property type="match status" value="1"/>
</dbReference>
<dbReference type="GO" id="GO:0042742">
    <property type="term" value="P:defense response to bacterium"/>
    <property type="evidence" value="ECO:0007669"/>
    <property type="project" value="UniProtKB-ARBA"/>
</dbReference>
<dbReference type="InterPro" id="IPR050369">
    <property type="entry name" value="RBOH/FRE"/>
</dbReference>
<keyword evidence="6 21" id="KW-0812">Transmembrane</keyword>
<dbReference type="Pfam" id="PF01794">
    <property type="entry name" value="Ferric_reduct"/>
    <property type="match status" value="1"/>
</dbReference>
<evidence type="ECO:0000256" key="14">
    <source>
        <dbReference type="ARBA" id="ARBA00023002"/>
    </source>
</evidence>
<dbReference type="Proteomes" id="UP001497623">
    <property type="component" value="Unassembled WGS sequence"/>
</dbReference>
<evidence type="ECO:0000256" key="6">
    <source>
        <dbReference type="ARBA" id="ARBA00022692"/>
    </source>
</evidence>
<dbReference type="FunFam" id="3.40.50.80:FF:000020">
    <property type="entry name" value="Dual oxidase 1"/>
    <property type="match status" value="1"/>
</dbReference>
<dbReference type="Pfam" id="PF08030">
    <property type="entry name" value="NAD_binding_6"/>
    <property type="match status" value="1"/>
</dbReference>
<dbReference type="SUPFAM" id="SSF48113">
    <property type="entry name" value="Heme-dependent peroxidases"/>
    <property type="match status" value="1"/>
</dbReference>
<keyword evidence="26" id="KW-1185">Reference proteome</keyword>
<dbReference type="Pfam" id="PF13499">
    <property type="entry name" value="EF-hand_7"/>
    <property type="match status" value="1"/>
</dbReference>
<dbReference type="CDD" id="cd06186">
    <property type="entry name" value="NOX_Duox_like_FAD_NADP"/>
    <property type="match status" value="1"/>
</dbReference>
<dbReference type="PROSITE" id="PS51384">
    <property type="entry name" value="FAD_FR"/>
    <property type="match status" value="1"/>
</dbReference>
<dbReference type="PANTHER" id="PTHR11972">
    <property type="entry name" value="NADPH OXIDASE"/>
    <property type="match status" value="1"/>
</dbReference>
<gene>
    <name evidence="25" type="ORF">MNOR_LOCUS9471</name>
</gene>
<evidence type="ECO:0000256" key="12">
    <source>
        <dbReference type="ARBA" id="ARBA00022857"/>
    </source>
</evidence>
<dbReference type="InterPro" id="IPR011992">
    <property type="entry name" value="EF-hand-dom_pair"/>
</dbReference>
<keyword evidence="11" id="KW-0106">Calcium</keyword>
<evidence type="ECO:0000256" key="3">
    <source>
        <dbReference type="ARBA" id="ARBA00012698"/>
    </source>
</evidence>
<dbReference type="SUPFAM" id="SSF63380">
    <property type="entry name" value="Riboflavin synthase domain-like"/>
    <property type="match status" value="1"/>
</dbReference>
<dbReference type="GO" id="GO:0042744">
    <property type="term" value="P:hydrogen peroxide catabolic process"/>
    <property type="evidence" value="ECO:0007669"/>
    <property type="project" value="UniProtKB-KW"/>
</dbReference>
<dbReference type="InterPro" id="IPR013130">
    <property type="entry name" value="Fe3_Rdtase_TM_dom"/>
</dbReference>
<dbReference type="Pfam" id="PF08022">
    <property type="entry name" value="FAD_binding_8"/>
    <property type="match status" value="1"/>
</dbReference>
<feature type="domain" description="FAD-binding FR-type" evidence="24">
    <location>
        <begin position="1209"/>
        <end position="1316"/>
    </location>
</feature>
<dbReference type="GO" id="GO:0016324">
    <property type="term" value="C:apical plasma membrane"/>
    <property type="evidence" value="ECO:0007669"/>
    <property type="project" value="UniProtKB-SubCell"/>
</dbReference>
<dbReference type="FunFam" id="1.10.640.10:FF:000008">
    <property type="entry name" value="Dual oxidase 1"/>
    <property type="match status" value="1"/>
</dbReference>
<dbReference type="InterPro" id="IPR037120">
    <property type="entry name" value="Haem_peroxidase_sf_animal"/>
</dbReference>
<dbReference type="GO" id="GO:0042303">
    <property type="term" value="P:molting cycle"/>
    <property type="evidence" value="ECO:0007669"/>
    <property type="project" value="UniProtKB-ARBA"/>
</dbReference>
<dbReference type="GO" id="GO:0020037">
    <property type="term" value="F:heme binding"/>
    <property type="evidence" value="ECO:0007669"/>
    <property type="project" value="InterPro"/>
</dbReference>
<feature type="transmembrane region" description="Helical" evidence="21">
    <location>
        <begin position="593"/>
        <end position="615"/>
    </location>
</feature>
<dbReference type="InterPro" id="IPR018247">
    <property type="entry name" value="EF_Hand_1_Ca_BS"/>
</dbReference>
<proteinExistence type="inferred from homology"/>
<dbReference type="SFLD" id="SFLDG01169">
    <property type="entry name" value="NADPH_oxidase_subgroup_(NOX)"/>
    <property type="match status" value="1"/>
</dbReference>
<dbReference type="PROSITE" id="PS50292">
    <property type="entry name" value="PEROXIDASE_3"/>
    <property type="match status" value="1"/>
</dbReference>
<feature type="chain" id="PRO_5043371215" description="NAD(P)H oxidase (H2O2-forming)" evidence="22">
    <location>
        <begin position="21"/>
        <end position="1495"/>
    </location>
</feature>
<evidence type="ECO:0000256" key="18">
    <source>
        <dbReference type="ARBA" id="ARBA00047455"/>
    </source>
</evidence>
<evidence type="ECO:0000256" key="4">
    <source>
        <dbReference type="ARBA" id="ARBA00022559"/>
    </source>
</evidence>
<feature type="signal peptide" evidence="22">
    <location>
        <begin position="1"/>
        <end position="20"/>
    </location>
</feature>
<dbReference type="CDD" id="cd00051">
    <property type="entry name" value="EFh"/>
    <property type="match status" value="2"/>
</dbReference>
<name>A0AAV2Q7B5_MEGNR</name>
<feature type="transmembrane region" description="Helical" evidence="21">
    <location>
        <begin position="986"/>
        <end position="1006"/>
    </location>
</feature>
<evidence type="ECO:0000313" key="26">
    <source>
        <dbReference type="Proteomes" id="UP001497623"/>
    </source>
</evidence>
<evidence type="ECO:0000256" key="2">
    <source>
        <dbReference type="ARBA" id="ARBA00005644"/>
    </source>
</evidence>
<dbReference type="SMART" id="SM00054">
    <property type="entry name" value="EFh"/>
    <property type="match status" value="3"/>
</dbReference>
<evidence type="ECO:0000256" key="22">
    <source>
        <dbReference type="SAM" id="SignalP"/>
    </source>
</evidence>
<dbReference type="GO" id="GO:0006979">
    <property type="term" value="P:response to oxidative stress"/>
    <property type="evidence" value="ECO:0007669"/>
    <property type="project" value="InterPro"/>
</dbReference>
<feature type="binding site" description="axial binding residue" evidence="20">
    <location>
        <position position="337"/>
    </location>
    <ligand>
        <name>heme b</name>
        <dbReference type="ChEBI" id="CHEBI:60344"/>
    </ligand>
    <ligandPart>
        <name>Fe</name>
        <dbReference type="ChEBI" id="CHEBI:18248"/>
    </ligandPart>
</feature>
<evidence type="ECO:0000256" key="20">
    <source>
        <dbReference type="PIRSR" id="PIRSR619791-2"/>
    </source>
</evidence>
<protein>
    <recommendedName>
        <fullName evidence="3">NAD(P)H oxidase (H2O2-forming)</fullName>
        <ecNumber evidence="3">1.6.3.1</ecNumber>
    </recommendedName>
</protein>
<dbReference type="InterPro" id="IPR002048">
    <property type="entry name" value="EF_hand_dom"/>
</dbReference>
<keyword evidence="20" id="KW-0408">Iron</keyword>
<dbReference type="Gene3D" id="1.10.640.10">
    <property type="entry name" value="Haem peroxidase domain superfamily, animal type"/>
    <property type="match status" value="1"/>
</dbReference>
<dbReference type="Pfam" id="PF00036">
    <property type="entry name" value="EF-hand_1"/>
    <property type="match status" value="1"/>
</dbReference>
<keyword evidence="10" id="KW-0274">FAD</keyword>
<dbReference type="InterPro" id="IPR010255">
    <property type="entry name" value="Haem_peroxidase_sf"/>
</dbReference>
<accession>A0AAV2Q7B5</accession>
<evidence type="ECO:0000256" key="15">
    <source>
        <dbReference type="ARBA" id="ARBA00023136"/>
    </source>
</evidence>
<dbReference type="PANTHER" id="PTHR11972:SF175">
    <property type="entry name" value="NAD(P)H OXIDASE (H2O2-FORMING)"/>
    <property type="match status" value="1"/>
</dbReference>
<dbReference type="GO" id="GO:0042554">
    <property type="term" value="P:superoxide anion generation"/>
    <property type="evidence" value="ECO:0007669"/>
    <property type="project" value="TreeGrafter"/>
</dbReference>
<dbReference type="InterPro" id="IPR039261">
    <property type="entry name" value="FNR_nucleotide-bd"/>
</dbReference>
<keyword evidence="20" id="KW-0349">Heme</keyword>
<feature type="transmembrane region" description="Helical" evidence="21">
    <location>
        <begin position="1018"/>
        <end position="1043"/>
    </location>
</feature>
<evidence type="ECO:0000259" key="23">
    <source>
        <dbReference type="PROSITE" id="PS50222"/>
    </source>
</evidence>
<comment type="caution">
    <text evidence="25">The sequence shown here is derived from an EMBL/GenBank/DDBJ whole genome shotgun (WGS) entry which is preliminary data.</text>
</comment>
<comment type="catalytic activity">
    <reaction evidence="18">
        <text>NADH + O2 + H(+) = H2O2 + NAD(+)</text>
        <dbReference type="Rhea" id="RHEA:11264"/>
        <dbReference type="ChEBI" id="CHEBI:15378"/>
        <dbReference type="ChEBI" id="CHEBI:15379"/>
        <dbReference type="ChEBI" id="CHEBI:16240"/>
        <dbReference type="ChEBI" id="CHEBI:57540"/>
        <dbReference type="ChEBI" id="CHEBI:57945"/>
        <dbReference type="EC" id="1.6.3.1"/>
    </reaction>
</comment>
<keyword evidence="8 22" id="KW-0732">Signal</keyword>
<dbReference type="InterPro" id="IPR034821">
    <property type="entry name" value="DUOX_peroxidase"/>
</dbReference>
<feature type="domain" description="EF-hand" evidence="23">
    <location>
        <begin position="811"/>
        <end position="846"/>
    </location>
</feature>
<dbReference type="SUPFAM" id="SSF52343">
    <property type="entry name" value="Ferredoxin reductase-like, C-terminal NADP-linked domain"/>
    <property type="match status" value="1"/>
</dbReference>
<dbReference type="FunFam" id="2.40.30.10:FF:000059">
    <property type="entry name" value="dual oxidase isoform X1"/>
    <property type="match status" value="1"/>
</dbReference>
<feature type="transmembrane region" description="Helical" evidence="21">
    <location>
        <begin position="1073"/>
        <end position="1094"/>
    </location>
</feature>
<dbReference type="PROSITE" id="PS00018">
    <property type="entry name" value="EF_HAND_1"/>
    <property type="match status" value="2"/>
</dbReference>
<keyword evidence="9" id="KW-0677">Repeat</keyword>
<keyword evidence="13 21" id="KW-1133">Transmembrane helix</keyword>
<keyword evidence="12" id="KW-0521">NADP</keyword>
<evidence type="ECO:0000313" key="25">
    <source>
        <dbReference type="EMBL" id="CAL4074334.1"/>
    </source>
</evidence>
<dbReference type="GO" id="GO:0042335">
    <property type="term" value="P:cuticle development"/>
    <property type="evidence" value="ECO:0007669"/>
    <property type="project" value="UniProtKB-ARBA"/>
</dbReference>
<evidence type="ECO:0000256" key="8">
    <source>
        <dbReference type="ARBA" id="ARBA00022729"/>
    </source>
</evidence>
<dbReference type="InterPro" id="IPR017938">
    <property type="entry name" value="Riboflavin_synthase-like_b-brl"/>
</dbReference>
<dbReference type="GO" id="GO:0009886">
    <property type="term" value="P:post-embryonic animal morphogenesis"/>
    <property type="evidence" value="ECO:0007669"/>
    <property type="project" value="UniProtKB-ARBA"/>
</dbReference>
<comment type="similarity">
    <text evidence="2">In the N-terminal section; belongs to the peroxidase family.</text>
</comment>
<evidence type="ECO:0000256" key="16">
    <source>
        <dbReference type="ARBA" id="ARBA00023180"/>
    </source>
</evidence>
<dbReference type="CDD" id="cd09820">
    <property type="entry name" value="dual_peroxidase_like"/>
    <property type="match status" value="1"/>
</dbReference>
<feature type="domain" description="EF-hand" evidence="23">
    <location>
        <begin position="847"/>
        <end position="882"/>
    </location>
</feature>
<evidence type="ECO:0000256" key="7">
    <source>
        <dbReference type="ARBA" id="ARBA00022723"/>
    </source>
</evidence>
<keyword evidence="17" id="KW-0376">Hydrogen peroxide</keyword>
<keyword evidence="4" id="KW-0575">Peroxidase</keyword>
<reference evidence="25 26" key="1">
    <citation type="submission" date="2024-05" db="EMBL/GenBank/DDBJ databases">
        <authorList>
            <person name="Wallberg A."/>
        </authorList>
    </citation>
    <scope>NUCLEOTIDE SEQUENCE [LARGE SCALE GENOMIC DNA]</scope>
</reference>
<dbReference type="EMBL" id="CAXKWB010004587">
    <property type="protein sequence ID" value="CAL4074334.1"/>
    <property type="molecule type" value="Genomic_DNA"/>
</dbReference>
<keyword evidence="7 20" id="KW-0479">Metal-binding</keyword>
<dbReference type="Gene3D" id="1.10.238.10">
    <property type="entry name" value="EF-hand"/>
    <property type="match status" value="1"/>
</dbReference>
<evidence type="ECO:0000256" key="10">
    <source>
        <dbReference type="ARBA" id="ARBA00022827"/>
    </source>
</evidence>
<dbReference type="GO" id="GO:0004601">
    <property type="term" value="F:peroxidase activity"/>
    <property type="evidence" value="ECO:0007669"/>
    <property type="project" value="UniProtKB-KW"/>
</dbReference>
<evidence type="ECO:0000256" key="11">
    <source>
        <dbReference type="ARBA" id="ARBA00022837"/>
    </source>
</evidence>
<evidence type="ECO:0000256" key="13">
    <source>
        <dbReference type="ARBA" id="ARBA00022989"/>
    </source>
</evidence>
<dbReference type="EC" id="1.6.3.1" evidence="3"/>
<comment type="catalytic activity">
    <reaction evidence="19">
        <text>NADPH + O2 + H(+) = H2O2 + NADP(+)</text>
        <dbReference type="Rhea" id="RHEA:11260"/>
        <dbReference type="ChEBI" id="CHEBI:15378"/>
        <dbReference type="ChEBI" id="CHEBI:15379"/>
        <dbReference type="ChEBI" id="CHEBI:16240"/>
        <dbReference type="ChEBI" id="CHEBI:57783"/>
        <dbReference type="ChEBI" id="CHEBI:58349"/>
        <dbReference type="EC" id="1.6.3.1"/>
    </reaction>
</comment>
<keyword evidence="16" id="KW-0325">Glycoprotein</keyword>
<evidence type="ECO:0000259" key="24">
    <source>
        <dbReference type="PROSITE" id="PS51384"/>
    </source>
</evidence>
<dbReference type="InterPro" id="IPR019791">
    <property type="entry name" value="Haem_peroxidase_animal"/>
</dbReference>
<keyword evidence="14" id="KW-0560">Oxidoreductase</keyword>
<evidence type="ECO:0000256" key="9">
    <source>
        <dbReference type="ARBA" id="ARBA00022737"/>
    </source>
</evidence>
<keyword evidence="5" id="KW-0285">Flavoprotein</keyword>
<sequence>MAVPRRILTLLVILYGTCLADHTDSETPPGAIEKQRYDGWYNNLAHPTWGAAESRLTRKTPASYADGVYMLAGQDRPSPRKLSARFMNGADGMPSQSGRTALLAFFGQVVSFEILQASEPGCPIEMHNIEIDKCDTTYDANCSGPLNMPFQRSGYDVSTGQSPNNPREQLNYVTSWLDGGFVYSISEARINMLRSFTNGTFKTDENDTNLPPLNTERIPMLNNPTPHVLKVLSPERMFLLGDQRTNQNPALLSFGILLFRWHNKLALKMADEHPEWQDEEIFQRTRRLVIAHMQNIIMYEFVPAFVGREVPKFDKYRADIHPGISHVFHAAAFRFGHSMVPPGIYLRKSGDCNDNSTWDHLRLCSTWWDANDVLTRSPLDDLMRGLASQKAEKEDHVLCSDIRNKLFGPLEFSRRDLGAINIMRGRDNGLPDYNTVRQCYHLDKITSWEQINTNLAAEDPELFQDLEEMYGDNLDNVDLYVGGMLESDNGPGELFGTIILEQFTRLRDSDRFWFENADNRFFTPDEIEEIRKVKLWDIIVNASNVSPDEIQRDVFFHKEGDICPQPLQLNASEMVDCLQLTGFDYFSGSEVTYIYSCILLFAVPILAGGAGYAVVKLQNSRRRDFKAKQEENNNGKSVDKMMVKEWLSQNHKRIVKVKFGPGQEICTVNRKGEKLRRVPLTCDTLPVEITQDSRRKPMLLVRPPKDHDLVLEFDNESSRAKFCNKLEQFMQSHQKTVEKVNTYKDQMLANAETQERRKKRLEHFFREAYELTFGLKPGEKKRTEEAADDVIMVMRTSLSKKEFAGALGMKSDEVFVRRMFNIVDKDGDGRISFQEFLDTVVTFSKGTTDDKLRVIFDMCDNDRNGVIDKEELSVMLRSLVDIAKTNKVTNQEVEELIDGMFKIGGVENKSSLTYEDFKLMMKEYKGDFIAIGLDCKGAKQNFLDTSTNVARMTSFAVHEIRERNRHWMLKKYDSLATFLEENRQNVFYLFVFYVVTIALFCERFVHYSFMSEHTDLRHIMGVGIAITRGSAASLSFCYSLLLLTMSRNLITKLKEFSFTQYIPLDSHLQFHKIVAVTALFFSILHTAGHLVNFYHVSTQPVENLKCLTQEINFSSDQKPTVGFWLFQTITGLTGILCFVVMCIIFIFAHPEIRRRAYKFFWAAHQLYVLLYVSALLHGLARLTGPPRFWMFFIIPGTVYILDKIITLRTRYMELDIIETELLPSDVVKVKFYRPPNFKYLSGQWVRLSCTAFRTSEYHSFTLTSAPHENFLSCHIKAHGPWTWKLRQKFDPHNYIHDEKNPPRIRLEGPFGGGNQDWFKFEVAVMVGGGIGVTPYASILNDLVFGTSTNRYSGVACKKVYFLWICPTHRQFEWFIDVLRDVERKDVTNVLEMHIFITQFFHKFDLRTTMLYICENHFQRLSKRSMFTGLKAINHFGRPDMTSFLKFVQKKHSYVSKIGVFSCGPNPLTKSISTACENVNRGRRLPYFIHHFENFG</sequence>
<dbReference type="Gene3D" id="2.40.30.10">
    <property type="entry name" value="Translation factors"/>
    <property type="match status" value="1"/>
</dbReference>
<evidence type="ECO:0000256" key="17">
    <source>
        <dbReference type="ARBA" id="ARBA00023324"/>
    </source>
</evidence>
<evidence type="ECO:0000256" key="1">
    <source>
        <dbReference type="ARBA" id="ARBA00004424"/>
    </source>
</evidence>
<dbReference type="SUPFAM" id="SSF47473">
    <property type="entry name" value="EF-hand"/>
    <property type="match status" value="1"/>
</dbReference>
<dbReference type="GO" id="GO:0005509">
    <property type="term" value="F:calcium ion binding"/>
    <property type="evidence" value="ECO:0007669"/>
    <property type="project" value="InterPro"/>
</dbReference>
<feature type="transmembrane region" description="Helical" evidence="21">
    <location>
        <begin position="1123"/>
        <end position="1147"/>
    </location>
</feature>
<keyword evidence="15 21" id="KW-0472">Membrane</keyword>
<dbReference type="InterPro" id="IPR013112">
    <property type="entry name" value="FAD-bd_8"/>
</dbReference>
<organism evidence="25 26">
    <name type="scientific">Meganyctiphanes norvegica</name>
    <name type="common">Northern krill</name>
    <name type="synonym">Thysanopoda norvegica</name>
    <dbReference type="NCBI Taxonomy" id="48144"/>
    <lineage>
        <taxon>Eukaryota</taxon>
        <taxon>Metazoa</taxon>
        <taxon>Ecdysozoa</taxon>
        <taxon>Arthropoda</taxon>
        <taxon>Crustacea</taxon>
        <taxon>Multicrustacea</taxon>
        <taxon>Malacostraca</taxon>
        <taxon>Eumalacostraca</taxon>
        <taxon>Eucarida</taxon>
        <taxon>Euphausiacea</taxon>
        <taxon>Euphausiidae</taxon>
        <taxon>Meganyctiphanes</taxon>
    </lineage>
</organism>
<dbReference type="PRINTS" id="PR00457">
    <property type="entry name" value="ANPEROXIDASE"/>
</dbReference>
<dbReference type="GO" id="GO:0016174">
    <property type="term" value="F:NAD(P)H oxidase H2O2-forming activity"/>
    <property type="evidence" value="ECO:0007669"/>
    <property type="project" value="UniProtKB-EC"/>
</dbReference>
<dbReference type="GO" id="GO:0016175">
    <property type="term" value="F:superoxide-generating NAD(P)H oxidase activity"/>
    <property type="evidence" value="ECO:0007669"/>
    <property type="project" value="UniProtKB-ARBA"/>
</dbReference>
<evidence type="ECO:0000256" key="21">
    <source>
        <dbReference type="SAM" id="Phobius"/>
    </source>
</evidence>
<dbReference type="InterPro" id="IPR013121">
    <property type="entry name" value="Fe_red_NAD-bd_6"/>
</dbReference>
<evidence type="ECO:0000256" key="19">
    <source>
        <dbReference type="ARBA" id="ARBA00048762"/>
    </source>
</evidence>